<evidence type="ECO:0000256" key="1">
    <source>
        <dbReference type="ARBA" id="ARBA00022676"/>
    </source>
</evidence>
<reference evidence="4 5" key="1">
    <citation type="journal article" date="2019" name="Syst. Appl. Microbiol.">
        <title>Characterization of Bifidobacterium species in feaces of the Egyptian fruit bat: Description of B. vespertilionis sp. nov. and B. rousetti sp. nov.</title>
        <authorList>
            <person name="Modesto M."/>
            <person name="Satti M."/>
            <person name="Watanabe K."/>
            <person name="Puglisi E."/>
            <person name="Morelli L."/>
            <person name="Huang C.-H."/>
            <person name="Liou J.-S."/>
            <person name="Miyashita M."/>
            <person name="Tamura T."/>
            <person name="Saito S."/>
            <person name="Mori K."/>
            <person name="Huang L."/>
            <person name="Sciavilla P."/>
            <person name="Sandri C."/>
            <person name="Spiezio C."/>
            <person name="Vitali F."/>
            <person name="Cavalieri D."/>
            <person name="Perpetuini G."/>
            <person name="Tofalo R."/>
            <person name="Bonetti A."/>
            <person name="Arita M."/>
            <person name="Mattarelli P."/>
        </authorList>
    </citation>
    <scope>NUCLEOTIDE SEQUENCE [LARGE SCALE GENOMIC DNA]</scope>
    <source>
        <strain evidence="4 5">RST19</strain>
    </source>
</reference>
<feature type="domain" description="Glycosyltransferase 2-like" evidence="3">
    <location>
        <begin position="10"/>
        <end position="178"/>
    </location>
</feature>
<name>A0A5J5E7E2_9BIFI</name>
<dbReference type="CDD" id="cd00761">
    <property type="entry name" value="Glyco_tranf_GTA_type"/>
    <property type="match status" value="1"/>
</dbReference>
<dbReference type="Gene3D" id="3.90.550.10">
    <property type="entry name" value="Spore Coat Polysaccharide Biosynthesis Protein SpsA, Chain A"/>
    <property type="match status" value="1"/>
</dbReference>
<keyword evidence="2 4" id="KW-0808">Transferase</keyword>
<dbReference type="Proteomes" id="UP000326251">
    <property type="component" value="Unassembled WGS sequence"/>
</dbReference>
<sequence>MRINTDCTVSIIMPIYGVERYLDKAVASIVNQTYRNLQIILVDDGSKDRCPDICDAWADRDSRIQVIHKDNGGLSDARNAGLRECSGIYVCFVDSDDYCDPRMIECMVRAAETHDAQMVICGNHNVDYDDGQYDETGRNIVPASATHSNDEVRALMRDLMQNYVCIPVWNKLYRCSFLLERHAMFDTSVSAGEDSLFNVPLYTVLQRLVCLPDALYNYVSRNGSTCNEFRDYWFHDRREAFRRSWKMLEPWDVTTAQLFANEFVYQVGVILGFLYEDRRPEVRAIRHKQIAEITHDEV</sequence>
<dbReference type="SUPFAM" id="SSF53448">
    <property type="entry name" value="Nucleotide-diphospho-sugar transferases"/>
    <property type="match status" value="1"/>
</dbReference>
<accession>A0A5J5E7E2</accession>
<dbReference type="AlphaFoldDB" id="A0A5J5E7E2"/>
<dbReference type="PANTHER" id="PTHR22916:SF51">
    <property type="entry name" value="GLYCOSYLTRANSFERASE EPSH-RELATED"/>
    <property type="match status" value="1"/>
</dbReference>
<organism evidence="4 5">
    <name type="scientific">Bifidobacterium reuteri</name>
    <dbReference type="NCBI Taxonomy" id="983706"/>
    <lineage>
        <taxon>Bacteria</taxon>
        <taxon>Bacillati</taxon>
        <taxon>Actinomycetota</taxon>
        <taxon>Actinomycetes</taxon>
        <taxon>Bifidobacteriales</taxon>
        <taxon>Bifidobacteriaceae</taxon>
        <taxon>Bifidobacterium</taxon>
    </lineage>
</organism>
<dbReference type="PANTHER" id="PTHR22916">
    <property type="entry name" value="GLYCOSYLTRANSFERASE"/>
    <property type="match status" value="1"/>
</dbReference>
<gene>
    <name evidence="4" type="ORF">EMO92_07730</name>
</gene>
<dbReference type="Pfam" id="PF00535">
    <property type="entry name" value="Glycos_transf_2"/>
    <property type="match status" value="1"/>
</dbReference>
<dbReference type="GO" id="GO:0016757">
    <property type="term" value="F:glycosyltransferase activity"/>
    <property type="evidence" value="ECO:0007669"/>
    <property type="project" value="UniProtKB-KW"/>
</dbReference>
<dbReference type="InterPro" id="IPR001173">
    <property type="entry name" value="Glyco_trans_2-like"/>
</dbReference>
<dbReference type="InterPro" id="IPR029044">
    <property type="entry name" value="Nucleotide-diphossugar_trans"/>
</dbReference>
<evidence type="ECO:0000259" key="3">
    <source>
        <dbReference type="Pfam" id="PF00535"/>
    </source>
</evidence>
<dbReference type="RefSeq" id="WP_150335766.1">
    <property type="nucleotide sequence ID" value="NZ_RZUG01000014.1"/>
</dbReference>
<proteinExistence type="predicted"/>
<keyword evidence="1" id="KW-0328">Glycosyltransferase</keyword>
<evidence type="ECO:0000256" key="2">
    <source>
        <dbReference type="ARBA" id="ARBA00022679"/>
    </source>
</evidence>
<dbReference type="EMBL" id="RZUG01000014">
    <property type="protein sequence ID" value="KAA8824948.1"/>
    <property type="molecule type" value="Genomic_DNA"/>
</dbReference>
<protein>
    <submittedName>
        <fullName evidence="4">Glycosyltransferase family 2 protein</fullName>
    </submittedName>
</protein>
<feature type="non-terminal residue" evidence="4">
    <location>
        <position position="298"/>
    </location>
</feature>
<evidence type="ECO:0000313" key="5">
    <source>
        <dbReference type="Proteomes" id="UP000326251"/>
    </source>
</evidence>
<evidence type="ECO:0000313" key="4">
    <source>
        <dbReference type="EMBL" id="KAA8824948.1"/>
    </source>
</evidence>
<comment type="caution">
    <text evidence="4">The sequence shown here is derived from an EMBL/GenBank/DDBJ whole genome shotgun (WGS) entry which is preliminary data.</text>
</comment>